<proteinExistence type="predicted"/>
<dbReference type="Proteomes" id="UP000509704">
    <property type="component" value="Chromosome 4"/>
</dbReference>
<feature type="transmembrane region" description="Helical" evidence="2">
    <location>
        <begin position="134"/>
        <end position="156"/>
    </location>
</feature>
<keyword evidence="2" id="KW-1133">Transmembrane helix</keyword>
<keyword evidence="2" id="KW-0472">Membrane</keyword>
<evidence type="ECO:0000259" key="4">
    <source>
        <dbReference type="Pfam" id="PF16884"/>
    </source>
</evidence>
<dbReference type="EMBL" id="CP058607">
    <property type="protein sequence ID" value="QLG72909.1"/>
    <property type="molecule type" value="Genomic_DNA"/>
</dbReference>
<evidence type="ECO:0000259" key="3">
    <source>
        <dbReference type="Pfam" id="PF00107"/>
    </source>
</evidence>
<dbReference type="RefSeq" id="XP_037144636.1">
    <property type="nucleotide sequence ID" value="XM_037288741.1"/>
</dbReference>
<evidence type="ECO:0000313" key="6">
    <source>
        <dbReference type="EMBL" id="QLG72911.1"/>
    </source>
</evidence>
<keyword evidence="7" id="KW-1185">Reference proteome</keyword>
<dbReference type="Pfam" id="PF00107">
    <property type="entry name" value="ADH_zinc_N"/>
    <property type="match status" value="1"/>
</dbReference>
<evidence type="ECO:0000256" key="1">
    <source>
        <dbReference type="ARBA" id="ARBA00023002"/>
    </source>
</evidence>
<reference evidence="5 7" key="1">
    <citation type="submission" date="2020-07" db="EMBL/GenBank/DDBJ databases">
        <title>The yeast mating-type switching endonuclease HO is a domesticated member of an unorthodox homing genetic element family.</title>
        <authorList>
            <person name="Coughlan A.Y."/>
            <person name="Lombardi L."/>
            <person name="Braun-Galleani S."/>
            <person name="Martos A.R."/>
            <person name="Galeote V."/>
            <person name="Bigey F."/>
            <person name="Dequin S."/>
            <person name="Byrne K.P."/>
            <person name="Wolfe K.H."/>
        </authorList>
    </citation>
    <scope>NUCLEOTIDE SEQUENCE [LARGE SCALE GENOMIC DNA]</scope>
    <source>
        <strain evidence="5 7">NRRL Y-6702</strain>
    </source>
</reference>
<evidence type="ECO:0008006" key="8">
    <source>
        <dbReference type="Google" id="ProtNLM"/>
    </source>
</evidence>
<dbReference type="InterPro" id="IPR036291">
    <property type="entry name" value="NAD(P)-bd_dom_sf"/>
</dbReference>
<evidence type="ECO:0000313" key="5">
    <source>
        <dbReference type="EMBL" id="QLG72909.1"/>
    </source>
</evidence>
<dbReference type="AlphaFoldDB" id="A0A7H9B4L2"/>
<evidence type="ECO:0000256" key="2">
    <source>
        <dbReference type="SAM" id="Phobius"/>
    </source>
</evidence>
<dbReference type="SUPFAM" id="SSF50129">
    <property type="entry name" value="GroES-like"/>
    <property type="match status" value="1"/>
</dbReference>
<dbReference type="PANTHER" id="PTHR43205">
    <property type="entry name" value="PROSTAGLANDIN REDUCTASE"/>
    <property type="match status" value="1"/>
</dbReference>
<keyword evidence="2" id="KW-0812">Transmembrane</keyword>
<dbReference type="OrthoDB" id="809632at2759"/>
<gene>
    <name evidence="5" type="ORF">HG535_0D06180</name>
    <name evidence="6" type="ORF">HG535_0D06200</name>
</gene>
<organism evidence="5 7">
    <name type="scientific">Zygotorulaspora mrakii</name>
    <name type="common">Zygosaccharomyces mrakii</name>
    <dbReference type="NCBI Taxonomy" id="42260"/>
    <lineage>
        <taxon>Eukaryota</taxon>
        <taxon>Fungi</taxon>
        <taxon>Dikarya</taxon>
        <taxon>Ascomycota</taxon>
        <taxon>Saccharomycotina</taxon>
        <taxon>Saccharomycetes</taxon>
        <taxon>Saccharomycetales</taxon>
        <taxon>Saccharomycetaceae</taxon>
        <taxon>Zygotorulaspora</taxon>
    </lineage>
</organism>
<dbReference type="KEGG" id="zmk:HG535_0D06180"/>
<sequence length="372" mass="41097">MVRAKQWVLKNTPDFGAPFNFDNDDPNATFELKSFDISPDDLKKGEILVETYLLSNDPAQKFWIATVDRNYSKGTQLGENIPARGIGKILASKNDNYSVGDYVTGRLCWTTAIIIGDPIAADVRKICPEEGDELWWYLSVYGSTALTAYFIFYKYLGLSETEKHYGKQFLISGAAGAVGTICVQLAVNVFKASKVIAIAGGSEKINYLESLGKVVVGVDYKDERFEQNLIKAAAENSVDYFVDNVGGSILDIGVKTLKIQGTIIACGSISGYNHPEELVFKNYVSVITKRLTLKGLLVTDCRENFPEAMKKLKKLVKDKSIDAKHSATLVDAEDDKFIYVPTIWSGLFQGINRGKLITVVKGMDQSRFAKGE</sequence>
<dbReference type="Gene3D" id="3.90.180.10">
    <property type="entry name" value="Medium-chain alcohol dehydrogenases, catalytic domain"/>
    <property type="match status" value="1"/>
</dbReference>
<dbReference type="EMBL" id="CP058607">
    <property type="protein sequence ID" value="QLG72911.1"/>
    <property type="molecule type" value="Genomic_DNA"/>
</dbReference>
<dbReference type="SUPFAM" id="SSF51735">
    <property type="entry name" value="NAD(P)-binding Rossmann-fold domains"/>
    <property type="match status" value="1"/>
</dbReference>
<dbReference type="InterPro" id="IPR045010">
    <property type="entry name" value="MDR_fam"/>
</dbReference>
<dbReference type="CDD" id="cd05288">
    <property type="entry name" value="PGDH"/>
    <property type="match status" value="1"/>
</dbReference>
<dbReference type="InterPro" id="IPR041694">
    <property type="entry name" value="ADH_N_2"/>
</dbReference>
<dbReference type="InterPro" id="IPR013149">
    <property type="entry name" value="ADH-like_C"/>
</dbReference>
<accession>A0A7H9B4L2</accession>
<feature type="domain" description="Oxidoreductase N-terminal" evidence="4">
    <location>
        <begin position="27"/>
        <end position="114"/>
    </location>
</feature>
<protein>
    <recommendedName>
        <fullName evidence="8">Enoyl reductase (ER) domain-containing protein</fullName>
    </recommendedName>
</protein>
<name>A0A7H9B4L2_ZYGMR</name>
<dbReference type="Gene3D" id="3.40.50.720">
    <property type="entry name" value="NAD(P)-binding Rossmann-like Domain"/>
    <property type="match status" value="1"/>
</dbReference>
<dbReference type="InterPro" id="IPR011032">
    <property type="entry name" value="GroES-like_sf"/>
</dbReference>
<evidence type="ECO:0000313" key="7">
    <source>
        <dbReference type="Proteomes" id="UP000509704"/>
    </source>
</evidence>
<feature type="transmembrane region" description="Helical" evidence="2">
    <location>
        <begin position="168"/>
        <end position="187"/>
    </location>
</feature>
<dbReference type="PANTHER" id="PTHR43205:SF19">
    <property type="entry name" value="ENOYL REDUCTASE (ER) DOMAIN-CONTAINING PROTEIN"/>
    <property type="match status" value="1"/>
</dbReference>
<dbReference type="GeneID" id="59236632"/>
<dbReference type="Pfam" id="PF16884">
    <property type="entry name" value="ADH_N_2"/>
    <property type="match status" value="1"/>
</dbReference>
<feature type="domain" description="Alcohol dehydrogenase-like C-terminal" evidence="3">
    <location>
        <begin position="177"/>
        <end position="313"/>
    </location>
</feature>
<dbReference type="GO" id="GO:0016628">
    <property type="term" value="F:oxidoreductase activity, acting on the CH-CH group of donors, NAD or NADP as acceptor"/>
    <property type="evidence" value="ECO:0007669"/>
    <property type="project" value="InterPro"/>
</dbReference>
<keyword evidence="1" id="KW-0560">Oxidoreductase</keyword>